<evidence type="ECO:0000313" key="2">
    <source>
        <dbReference type="Proteomes" id="UP000235220"/>
    </source>
</evidence>
<dbReference type="InParanoid" id="A0A2I4GDK8"/>
<dbReference type="GeneID" id="109006975"/>
<evidence type="ECO:0000313" key="3">
    <source>
        <dbReference type="RefSeq" id="XP_018841986.2"/>
    </source>
</evidence>
<dbReference type="OrthoDB" id="1747207at2759"/>
<name>A0A2I4GDK8_JUGRE</name>
<dbReference type="InterPro" id="IPR016024">
    <property type="entry name" value="ARM-type_fold"/>
</dbReference>
<dbReference type="InterPro" id="IPR011989">
    <property type="entry name" value="ARM-like"/>
</dbReference>
<keyword evidence="1" id="KW-1133">Transmembrane helix</keyword>
<keyword evidence="1" id="KW-0472">Membrane</keyword>
<dbReference type="Gene3D" id="1.25.10.10">
    <property type="entry name" value="Leucine-rich Repeat Variant"/>
    <property type="match status" value="1"/>
</dbReference>
<keyword evidence="2" id="KW-1185">Reference proteome</keyword>
<dbReference type="Proteomes" id="UP000235220">
    <property type="component" value="Chromosome 13"/>
</dbReference>
<reference evidence="3" key="1">
    <citation type="submission" date="2025-08" db="UniProtKB">
        <authorList>
            <consortium name="RefSeq"/>
        </authorList>
    </citation>
    <scope>IDENTIFICATION</scope>
    <source>
        <tissue evidence="3">Leaves</tissue>
    </source>
</reference>
<sequence>MKSECARRPQRNILIAAQTIFQSQNEGTEKLKEVFDMPQLVDTTLFLLQEESACQQTESDSDIDDDDTQHDKELMDAVSVLLPAFAKSMGSHFAPIFAKLYDPLMKFDRASRPPQEREMVVACLAEVAQEYVAYFGNLTPYISESDAIVARMIMAHPEHVPLNQVLPVFLKVLPLKEDHEESMAVYSCISTLVLSTNPLVVVALLAASGAFSVFHLWGRLFSSKIHTVQTYVYLLFIEMIV</sequence>
<evidence type="ECO:0000256" key="1">
    <source>
        <dbReference type="SAM" id="Phobius"/>
    </source>
</evidence>
<dbReference type="STRING" id="51240.A0A2I4GDK8"/>
<dbReference type="AlphaFoldDB" id="A0A2I4GDK8"/>
<dbReference type="SUPFAM" id="SSF48371">
    <property type="entry name" value="ARM repeat"/>
    <property type="match status" value="1"/>
</dbReference>
<proteinExistence type="predicted"/>
<organism evidence="2 3">
    <name type="scientific">Juglans regia</name>
    <name type="common">English walnut</name>
    <dbReference type="NCBI Taxonomy" id="51240"/>
    <lineage>
        <taxon>Eukaryota</taxon>
        <taxon>Viridiplantae</taxon>
        <taxon>Streptophyta</taxon>
        <taxon>Embryophyta</taxon>
        <taxon>Tracheophyta</taxon>
        <taxon>Spermatophyta</taxon>
        <taxon>Magnoliopsida</taxon>
        <taxon>eudicotyledons</taxon>
        <taxon>Gunneridae</taxon>
        <taxon>Pentapetalae</taxon>
        <taxon>rosids</taxon>
        <taxon>fabids</taxon>
        <taxon>Fagales</taxon>
        <taxon>Juglandaceae</taxon>
        <taxon>Juglans</taxon>
    </lineage>
</organism>
<accession>A0A2I4GDK8</accession>
<feature type="transmembrane region" description="Helical" evidence="1">
    <location>
        <begin position="198"/>
        <end position="217"/>
    </location>
</feature>
<protein>
    <submittedName>
        <fullName evidence="3">Probable importin subunit beta-4 isoform X1</fullName>
    </submittedName>
</protein>
<gene>
    <name evidence="3" type="primary">LOC109006975</name>
</gene>
<keyword evidence="1" id="KW-0812">Transmembrane</keyword>
<dbReference type="RefSeq" id="XP_018841986.2">
    <property type="nucleotide sequence ID" value="XM_018986441.2"/>
</dbReference>
<dbReference type="KEGG" id="jre:109006975"/>